<evidence type="ECO:0000256" key="5">
    <source>
        <dbReference type="SAM" id="MobiDB-lite"/>
    </source>
</evidence>
<evidence type="ECO:0000256" key="3">
    <source>
        <dbReference type="ARBA" id="ARBA00022833"/>
    </source>
</evidence>
<dbReference type="InterPro" id="IPR011011">
    <property type="entry name" value="Znf_FYVE_PHD"/>
</dbReference>
<dbReference type="GO" id="GO:0008270">
    <property type="term" value="F:zinc ion binding"/>
    <property type="evidence" value="ECO:0007669"/>
    <property type="project" value="UniProtKB-KW"/>
</dbReference>
<dbReference type="InterPro" id="IPR000306">
    <property type="entry name" value="Znf_FYVE"/>
</dbReference>
<dbReference type="InterPro" id="IPR013083">
    <property type="entry name" value="Znf_RING/FYVE/PHD"/>
</dbReference>
<dbReference type="Gene3D" id="3.30.40.10">
    <property type="entry name" value="Zinc/RING finger domain, C3HC4 (zinc finger)"/>
    <property type="match status" value="1"/>
</dbReference>
<dbReference type="PANTHER" id="PTHR39490">
    <property type="entry name" value="ARRESTIN DOMAIN-CONTAINING PROTEIN D"/>
    <property type="match status" value="1"/>
</dbReference>
<feature type="compositionally biased region" description="Basic and acidic residues" evidence="5">
    <location>
        <begin position="1"/>
        <end position="36"/>
    </location>
</feature>
<feature type="compositionally biased region" description="Polar residues" evidence="5">
    <location>
        <begin position="74"/>
        <end position="84"/>
    </location>
</feature>
<reference evidence="7 8" key="1">
    <citation type="submission" date="2014-03" db="EMBL/GenBank/DDBJ databases">
        <title>Draft genome of the hookworm Oesophagostomum dentatum.</title>
        <authorList>
            <person name="Mitreva M."/>
        </authorList>
    </citation>
    <scope>NUCLEOTIDE SEQUENCE [LARGE SCALE GENOMIC DNA]</scope>
    <source>
        <strain evidence="7 8">OD-Hann</strain>
    </source>
</reference>
<dbReference type="EMBL" id="KN551043">
    <property type="protein sequence ID" value="KHJ92932.1"/>
    <property type="molecule type" value="Genomic_DNA"/>
</dbReference>
<feature type="compositionally biased region" description="Polar residues" evidence="5">
    <location>
        <begin position="52"/>
        <end position="63"/>
    </location>
</feature>
<dbReference type="PANTHER" id="PTHR39490:SF13">
    <property type="entry name" value="FYVE-TYPE DOMAIN-CONTAINING PROTEIN"/>
    <property type="match status" value="1"/>
</dbReference>
<dbReference type="AlphaFoldDB" id="A0A0B1TAU1"/>
<keyword evidence="8" id="KW-1185">Reference proteome</keyword>
<keyword evidence="1" id="KW-0479">Metal-binding</keyword>
<evidence type="ECO:0000313" key="7">
    <source>
        <dbReference type="EMBL" id="KHJ92932.1"/>
    </source>
</evidence>
<evidence type="ECO:0000256" key="1">
    <source>
        <dbReference type="ARBA" id="ARBA00022723"/>
    </source>
</evidence>
<feature type="region of interest" description="Disordered" evidence="5">
    <location>
        <begin position="1"/>
        <end position="120"/>
    </location>
</feature>
<feature type="domain" description="FYVE-type" evidence="6">
    <location>
        <begin position="146"/>
        <end position="195"/>
    </location>
</feature>
<name>A0A0B1TAU1_OESDE</name>
<accession>A0A0B1TAU1</accession>
<evidence type="ECO:0000313" key="8">
    <source>
        <dbReference type="Proteomes" id="UP000053660"/>
    </source>
</evidence>
<dbReference type="SMART" id="SM00064">
    <property type="entry name" value="FYVE"/>
    <property type="match status" value="1"/>
</dbReference>
<gene>
    <name evidence="7" type="ORF">OESDEN_07166</name>
</gene>
<dbReference type="OrthoDB" id="5867276at2759"/>
<organism evidence="7 8">
    <name type="scientific">Oesophagostomum dentatum</name>
    <name type="common">Nodular worm</name>
    <dbReference type="NCBI Taxonomy" id="61180"/>
    <lineage>
        <taxon>Eukaryota</taxon>
        <taxon>Metazoa</taxon>
        <taxon>Ecdysozoa</taxon>
        <taxon>Nematoda</taxon>
        <taxon>Chromadorea</taxon>
        <taxon>Rhabditida</taxon>
        <taxon>Rhabditina</taxon>
        <taxon>Rhabditomorpha</taxon>
        <taxon>Strongyloidea</taxon>
        <taxon>Strongylidae</taxon>
        <taxon>Oesophagostomum</taxon>
    </lineage>
</organism>
<dbReference type="InterPro" id="IPR017455">
    <property type="entry name" value="Znf_FYVE-rel"/>
</dbReference>
<dbReference type="Proteomes" id="UP000053660">
    <property type="component" value="Unassembled WGS sequence"/>
</dbReference>
<keyword evidence="3" id="KW-0862">Zinc</keyword>
<dbReference type="Pfam" id="PF01363">
    <property type="entry name" value="FYVE"/>
    <property type="match status" value="1"/>
</dbReference>
<keyword evidence="2 4" id="KW-0863">Zinc-finger</keyword>
<dbReference type="SUPFAM" id="SSF57903">
    <property type="entry name" value="FYVE/PHD zinc finger"/>
    <property type="match status" value="1"/>
</dbReference>
<evidence type="ECO:0000256" key="4">
    <source>
        <dbReference type="PROSITE-ProRule" id="PRU00091"/>
    </source>
</evidence>
<evidence type="ECO:0000259" key="6">
    <source>
        <dbReference type="PROSITE" id="PS50178"/>
    </source>
</evidence>
<dbReference type="InterPro" id="IPR052113">
    <property type="entry name" value="FYVE-type_Zinc_Finger"/>
</dbReference>
<evidence type="ECO:0000256" key="2">
    <source>
        <dbReference type="ARBA" id="ARBA00022771"/>
    </source>
</evidence>
<sequence>MNSADERRKWQKDIETAREEKRQYKRRMSEAMERQRRQSVNPLVFDAPLNEESISSEQNTLEDTGSVILPATTVPVTASNGHSATESRRNSDSQESSSHPSTPVDDQPGSSSQGSLSSRKKVLRTDALKPLWIPDDSSSKCLMEGCDTVFSFLNRRHHCRDCGWLICSACVGKAPLSKFHFRKEIVCPECYEKLEALCMFCIIF</sequence>
<dbReference type="PROSITE" id="PS50178">
    <property type="entry name" value="ZF_FYVE"/>
    <property type="match status" value="1"/>
</dbReference>
<proteinExistence type="predicted"/>
<protein>
    <submittedName>
        <fullName evidence="7">FYVE zinc finger</fullName>
    </submittedName>
</protein>